<dbReference type="PROSITE" id="PS50011">
    <property type="entry name" value="PROTEIN_KINASE_DOM"/>
    <property type="match status" value="2"/>
</dbReference>
<comment type="catalytic activity">
    <reaction evidence="17">
        <text>L-seryl-[protein] + ATP = O-phospho-L-seryl-[protein] + ADP + H(+)</text>
        <dbReference type="Rhea" id="RHEA:17989"/>
        <dbReference type="Rhea" id="RHEA-COMP:9863"/>
        <dbReference type="Rhea" id="RHEA-COMP:11604"/>
        <dbReference type="ChEBI" id="CHEBI:15378"/>
        <dbReference type="ChEBI" id="CHEBI:29999"/>
        <dbReference type="ChEBI" id="CHEBI:30616"/>
        <dbReference type="ChEBI" id="CHEBI:83421"/>
        <dbReference type="ChEBI" id="CHEBI:456216"/>
        <dbReference type="EC" id="2.7.11.1"/>
    </reaction>
</comment>
<keyword evidence="5" id="KW-0808">Transferase</keyword>
<dbReference type="Proteomes" id="UP000694918">
    <property type="component" value="Unplaced"/>
</dbReference>
<dbReference type="GO" id="GO:0016020">
    <property type="term" value="C:membrane"/>
    <property type="evidence" value="ECO:0007669"/>
    <property type="project" value="UniProtKB-SubCell"/>
</dbReference>
<dbReference type="SUPFAM" id="SSF56112">
    <property type="entry name" value="Protein kinase-like (PK-like)"/>
    <property type="match status" value="2"/>
</dbReference>
<dbReference type="InterPro" id="IPR011009">
    <property type="entry name" value="Kinase-like_dom_sf"/>
</dbReference>
<dbReference type="FunFam" id="2.90.10.30:FF:000003">
    <property type="entry name" value="Os04g0303100 protein"/>
    <property type="match status" value="2"/>
</dbReference>
<dbReference type="FunFam" id="3.30.200.20:FF:000195">
    <property type="entry name" value="G-type lectin S-receptor-like serine/threonine-protein kinase"/>
    <property type="match status" value="2"/>
</dbReference>
<dbReference type="EC" id="2.7.11.1" evidence="2"/>
<dbReference type="Gene3D" id="1.10.510.10">
    <property type="entry name" value="Transferase(Phosphotransferase) domain 1"/>
    <property type="match status" value="2"/>
</dbReference>
<dbReference type="InterPro" id="IPR000742">
    <property type="entry name" value="EGF"/>
</dbReference>
<evidence type="ECO:0000256" key="8">
    <source>
        <dbReference type="ARBA" id="ARBA00022741"/>
    </source>
</evidence>
<dbReference type="SMART" id="SM00473">
    <property type="entry name" value="PAN_AP"/>
    <property type="match status" value="2"/>
</dbReference>
<keyword evidence="9" id="KW-0418">Kinase</keyword>
<feature type="region of interest" description="Disordered" evidence="19">
    <location>
        <begin position="1761"/>
        <end position="1788"/>
    </location>
</feature>
<feature type="compositionally biased region" description="Basic and acidic residues" evidence="19">
    <location>
        <begin position="1772"/>
        <end position="1781"/>
    </location>
</feature>
<dbReference type="SMART" id="SM00220">
    <property type="entry name" value="S_TKc"/>
    <property type="match status" value="2"/>
</dbReference>
<feature type="domain" description="Bulb-type lectin" evidence="23">
    <location>
        <begin position="1003"/>
        <end position="1124"/>
    </location>
</feature>
<feature type="transmembrane region" description="Helical" evidence="20">
    <location>
        <begin position="446"/>
        <end position="468"/>
    </location>
</feature>
<dbReference type="FunFam" id="1.10.510.10:FF:000060">
    <property type="entry name" value="G-type lectin S-receptor-like serine/threonine-protein kinase"/>
    <property type="match status" value="2"/>
</dbReference>
<keyword evidence="10 18" id="KW-0067">ATP-binding</keyword>
<evidence type="ECO:0000256" key="14">
    <source>
        <dbReference type="ARBA" id="ARBA00023170"/>
    </source>
</evidence>
<dbReference type="Pfam" id="PF08276">
    <property type="entry name" value="PAN_2"/>
    <property type="match status" value="2"/>
</dbReference>
<dbReference type="InterPro" id="IPR001480">
    <property type="entry name" value="Bulb-type_lectin_dom"/>
</dbReference>
<dbReference type="KEGG" id="peu:105109453"/>
<keyword evidence="3" id="KW-0723">Serine/threonine-protein kinase</keyword>
<dbReference type="PROSITE" id="PS00108">
    <property type="entry name" value="PROTEIN_KINASE_ST"/>
    <property type="match status" value="2"/>
</dbReference>
<evidence type="ECO:0000256" key="17">
    <source>
        <dbReference type="ARBA" id="ARBA00048679"/>
    </source>
</evidence>
<keyword evidence="8 18" id="KW-0547">Nucleotide-binding</keyword>
<keyword evidence="11 20" id="KW-1133">Transmembrane helix</keyword>
<dbReference type="PROSITE" id="PS50948">
    <property type="entry name" value="PAN"/>
    <property type="match status" value="2"/>
</dbReference>
<protein>
    <recommendedName>
        <fullName evidence="2">non-specific serine/threonine protein kinase</fullName>
        <ecNumber evidence="2">2.7.11.1</ecNumber>
    </recommendedName>
</protein>
<evidence type="ECO:0000256" key="16">
    <source>
        <dbReference type="ARBA" id="ARBA00047899"/>
    </source>
</evidence>
<dbReference type="Pfam" id="PF01453">
    <property type="entry name" value="B_lectin"/>
    <property type="match status" value="2"/>
</dbReference>
<dbReference type="GO" id="GO:0005524">
    <property type="term" value="F:ATP binding"/>
    <property type="evidence" value="ECO:0007669"/>
    <property type="project" value="UniProtKB-UniRule"/>
</dbReference>
<organism evidence="25 26">
    <name type="scientific">Populus euphratica</name>
    <name type="common">Euphrates poplar</name>
    <dbReference type="NCBI Taxonomy" id="75702"/>
    <lineage>
        <taxon>Eukaryota</taxon>
        <taxon>Viridiplantae</taxon>
        <taxon>Streptophyta</taxon>
        <taxon>Embryophyta</taxon>
        <taxon>Tracheophyta</taxon>
        <taxon>Spermatophyta</taxon>
        <taxon>Magnoliopsida</taxon>
        <taxon>eudicotyledons</taxon>
        <taxon>Gunneridae</taxon>
        <taxon>Pentapetalae</taxon>
        <taxon>rosids</taxon>
        <taxon>fabids</taxon>
        <taxon>Malpighiales</taxon>
        <taxon>Salicaceae</taxon>
        <taxon>Saliceae</taxon>
        <taxon>Populus</taxon>
    </lineage>
</organism>
<dbReference type="FunFam" id="2.90.10.10:FF:000004">
    <property type="entry name" value="G-type lectin S-receptor-like serine/threonine-protein kinase"/>
    <property type="match status" value="2"/>
</dbReference>
<dbReference type="InterPro" id="IPR021820">
    <property type="entry name" value="S-locus_recpt_kinase_C"/>
</dbReference>
<feature type="domain" description="Bulb-type lectin" evidence="23">
    <location>
        <begin position="27"/>
        <end position="148"/>
    </location>
</feature>
<proteinExistence type="predicted"/>
<evidence type="ECO:0000256" key="1">
    <source>
        <dbReference type="ARBA" id="ARBA00004167"/>
    </source>
</evidence>
<dbReference type="InterPro" id="IPR000858">
    <property type="entry name" value="S_locus_glycoprot_dom"/>
</dbReference>
<dbReference type="CDD" id="cd14066">
    <property type="entry name" value="STKc_IRAK"/>
    <property type="match status" value="2"/>
</dbReference>
<dbReference type="InterPro" id="IPR036426">
    <property type="entry name" value="Bulb-type_lectin_dom_sf"/>
</dbReference>
<accession>A0AAJ6X1P5</accession>
<evidence type="ECO:0000256" key="21">
    <source>
        <dbReference type="SAM" id="SignalP"/>
    </source>
</evidence>
<evidence type="ECO:0000256" key="6">
    <source>
        <dbReference type="ARBA" id="ARBA00022692"/>
    </source>
</evidence>
<dbReference type="GO" id="GO:0048544">
    <property type="term" value="P:recognition of pollen"/>
    <property type="evidence" value="ECO:0007669"/>
    <property type="project" value="InterPro"/>
</dbReference>
<evidence type="ECO:0000256" key="3">
    <source>
        <dbReference type="ARBA" id="ARBA00022527"/>
    </source>
</evidence>
<evidence type="ECO:0000259" key="22">
    <source>
        <dbReference type="PROSITE" id="PS50011"/>
    </source>
</evidence>
<feature type="domain" description="Apple" evidence="24">
    <location>
        <begin position="342"/>
        <end position="422"/>
    </location>
</feature>
<dbReference type="Pfam" id="PF11883">
    <property type="entry name" value="DUF3403"/>
    <property type="match status" value="2"/>
</dbReference>
<feature type="transmembrane region" description="Helical" evidence="20">
    <location>
        <begin position="1420"/>
        <end position="1442"/>
    </location>
</feature>
<comment type="subcellular location">
    <subcellularLocation>
        <location evidence="1">Membrane</location>
        <topology evidence="1">Single-pass membrane protein</topology>
    </subcellularLocation>
</comment>
<keyword evidence="4" id="KW-0597">Phosphoprotein</keyword>
<feature type="binding site" evidence="18">
    <location>
        <position position="1513"/>
    </location>
    <ligand>
        <name>ATP</name>
        <dbReference type="ChEBI" id="CHEBI:30616"/>
    </ligand>
</feature>
<dbReference type="GO" id="GO:0004674">
    <property type="term" value="F:protein serine/threonine kinase activity"/>
    <property type="evidence" value="ECO:0007669"/>
    <property type="project" value="UniProtKB-KW"/>
</dbReference>
<evidence type="ECO:0000256" key="2">
    <source>
        <dbReference type="ARBA" id="ARBA00012513"/>
    </source>
</evidence>
<evidence type="ECO:0000256" key="11">
    <source>
        <dbReference type="ARBA" id="ARBA00022989"/>
    </source>
</evidence>
<evidence type="ECO:0000256" key="19">
    <source>
        <dbReference type="SAM" id="MobiDB-lite"/>
    </source>
</evidence>
<dbReference type="InterPro" id="IPR000719">
    <property type="entry name" value="Prot_kinase_dom"/>
</dbReference>
<name>A0AAJ6X1P5_POPEU</name>
<keyword evidence="7 21" id="KW-0732">Signal</keyword>
<keyword evidence="15" id="KW-0325">Glycoprotein</keyword>
<evidence type="ECO:0000259" key="24">
    <source>
        <dbReference type="PROSITE" id="PS50948"/>
    </source>
</evidence>
<dbReference type="Gene3D" id="3.50.4.10">
    <property type="entry name" value="Hepatocyte Growth Factor"/>
    <property type="match status" value="2"/>
</dbReference>
<dbReference type="Pfam" id="PF07714">
    <property type="entry name" value="PK_Tyr_Ser-Thr"/>
    <property type="match status" value="2"/>
</dbReference>
<keyword evidence="12 20" id="KW-0472">Membrane</keyword>
<evidence type="ECO:0000256" key="18">
    <source>
        <dbReference type="PROSITE-ProRule" id="PRU10141"/>
    </source>
</evidence>
<feature type="domain" description="Protein kinase" evidence="22">
    <location>
        <begin position="1485"/>
        <end position="1762"/>
    </location>
</feature>
<comment type="catalytic activity">
    <reaction evidence="16">
        <text>L-threonyl-[protein] + ATP = O-phospho-L-threonyl-[protein] + ADP + H(+)</text>
        <dbReference type="Rhea" id="RHEA:46608"/>
        <dbReference type="Rhea" id="RHEA-COMP:11060"/>
        <dbReference type="Rhea" id="RHEA-COMP:11605"/>
        <dbReference type="ChEBI" id="CHEBI:15378"/>
        <dbReference type="ChEBI" id="CHEBI:30013"/>
        <dbReference type="ChEBI" id="CHEBI:30616"/>
        <dbReference type="ChEBI" id="CHEBI:61977"/>
        <dbReference type="ChEBI" id="CHEBI:456216"/>
        <dbReference type="EC" id="2.7.11.1"/>
    </reaction>
</comment>
<evidence type="ECO:0000256" key="13">
    <source>
        <dbReference type="ARBA" id="ARBA00023157"/>
    </source>
</evidence>
<dbReference type="InterPro" id="IPR003609">
    <property type="entry name" value="Pan_app"/>
</dbReference>
<dbReference type="PROSITE" id="PS50927">
    <property type="entry name" value="BULB_LECTIN"/>
    <property type="match status" value="2"/>
</dbReference>
<evidence type="ECO:0000256" key="10">
    <source>
        <dbReference type="ARBA" id="ARBA00022840"/>
    </source>
</evidence>
<dbReference type="GeneID" id="105109453"/>
<evidence type="ECO:0000313" key="26">
    <source>
        <dbReference type="RefSeq" id="XP_011002477.1"/>
    </source>
</evidence>
<keyword evidence="25" id="KW-1185">Reference proteome</keyword>
<feature type="signal peptide" evidence="21">
    <location>
        <begin position="1"/>
        <end position="24"/>
    </location>
</feature>
<dbReference type="InterPro" id="IPR017441">
    <property type="entry name" value="Protein_kinase_ATP_BS"/>
</dbReference>
<reference evidence="26" key="1">
    <citation type="submission" date="2025-08" db="UniProtKB">
        <authorList>
            <consortium name="RefSeq"/>
        </authorList>
    </citation>
    <scope>IDENTIFICATION</scope>
</reference>
<dbReference type="CDD" id="cd01098">
    <property type="entry name" value="PAN_AP_plant"/>
    <property type="match status" value="2"/>
</dbReference>
<dbReference type="CDD" id="cd00028">
    <property type="entry name" value="B_lectin"/>
    <property type="match status" value="2"/>
</dbReference>
<dbReference type="PANTHER" id="PTHR32444:SF183">
    <property type="entry name" value="APPLE DOMAIN-CONTAINING PROTEIN"/>
    <property type="match status" value="1"/>
</dbReference>
<evidence type="ECO:0000256" key="12">
    <source>
        <dbReference type="ARBA" id="ARBA00023136"/>
    </source>
</evidence>
<evidence type="ECO:0000313" key="25">
    <source>
        <dbReference type="Proteomes" id="UP000694918"/>
    </source>
</evidence>
<dbReference type="Gene3D" id="2.90.10.10">
    <property type="entry name" value="Bulb-type lectin domain"/>
    <property type="match status" value="2"/>
</dbReference>
<evidence type="ECO:0000256" key="5">
    <source>
        <dbReference type="ARBA" id="ARBA00022679"/>
    </source>
</evidence>
<dbReference type="FunFam" id="3.50.4.10:FF:000002">
    <property type="entry name" value="G-type lectin S-receptor-like serine/threonine-protein kinase"/>
    <property type="match status" value="2"/>
</dbReference>
<dbReference type="PANTHER" id="PTHR32444">
    <property type="entry name" value="BULB-TYPE LECTIN DOMAIN-CONTAINING PROTEIN"/>
    <property type="match status" value="1"/>
</dbReference>
<dbReference type="InterPro" id="IPR001245">
    <property type="entry name" value="Ser-Thr/Tyr_kinase_cat_dom"/>
</dbReference>
<dbReference type="PROSITE" id="PS00107">
    <property type="entry name" value="PROTEIN_KINASE_ATP"/>
    <property type="match status" value="2"/>
</dbReference>
<feature type="chain" id="PRO_5042501075" description="non-specific serine/threonine protein kinase" evidence="21">
    <location>
        <begin position="25"/>
        <end position="1802"/>
    </location>
</feature>
<evidence type="ECO:0000256" key="20">
    <source>
        <dbReference type="SAM" id="Phobius"/>
    </source>
</evidence>
<feature type="domain" description="Protein kinase" evidence="22">
    <location>
        <begin position="512"/>
        <end position="789"/>
    </location>
</feature>
<dbReference type="RefSeq" id="XP_011002477.1">
    <property type="nucleotide sequence ID" value="XM_011004175.1"/>
</dbReference>
<keyword evidence="6 20" id="KW-0812">Transmembrane</keyword>
<evidence type="ECO:0000256" key="9">
    <source>
        <dbReference type="ARBA" id="ARBA00022777"/>
    </source>
</evidence>
<dbReference type="Gene3D" id="3.30.200.20">
    <property type="entry name" value="Phosphorylase Kinase, domain 1"/>
    <property type="match status" value="2"/>
</dbReference>
<dbReference type="SMART" id="SM00181">
    <property type="entry name" value="EGF"/>
    <property type="match status" value="2"/>
</dbReference>
<evidence type="ECO:0000256" key="7">
    <source>
        <dbReference type="ARBA" id="ARBA00022729"/>
    </source>
</evidence>
<gene>
    <name evidence="26" type="primary">LOC105109453</name>
</gene>
<evidence type="ECO:0000256" key="15">
    <source>
        <dbReference type="ARBA" id="ARBA00023180"/>
    </source>
</evidence>
<dbReference type="SMART" id="SM00108">
    <property type="entry name" value="B_lectin"/>
    <property type="match status" value="2"/>
</dbReference>
<keyword evidence="13" id="KW-1015">Disulfide bond</keyword>
<evidence type="ECO:0000259" key="23">
    <source>
        <dbReference type="PROSITE" id="PS50927"/>
    </source>
</evidence>
<dbReference type="InterPro" id="IPR008271">
    <property type="entry name" value="Ser/Thr_kinase_AS"/>
</dbReference>
<feature type="domain" description="Apple" evidence="24">
    <location>
        <begin position="1318"/>
        <end position="1398"/>
    </location>
</feature>
<feature type="binding site" evidence="18">
    <location>
        <position position="540"/>
    </location>
    <ligand>
        <name>ATP</name>
        <dbReference type="ChEBI" id="CHEBI:30616"/>
    </ligand>
</feature>
<dbReference type="SUPFAM" id="SSF51110">
    <property type="entry name" value="alpha-D-mannose-specific plant lectins"/>
    <property type="match status" value="2"/>
</dbReference>
<keyword evidence="14" id="KW-0675">Receptor</keyword>
<sequence>MEVTMVYIPILLFCFFSLLNRLTATAIDTINTTQSIRDGDTIVSADGTYELGFFSPGTSKNRYLGIWYRKIPVQTVVWVANRETPLNDSLGVLKFTNKGILILLDRRGSVIWSSNTPRPARNPTAQLLESGNLVVKEEGDNNLENSLWQSFEHPTDTILPGMKLGRSRITGMDWSMTSWKSEDDPSRGNITCKLAPYGYPDMVVMEGLEVKYRSGLWDGLRFSGVPSTKPNPIYKYEFVFNEKEVFYRETLVDKSMHWRLVTRENGDIASFTWIEKTHSWLLYETANTDNCDRYALCGANGFCDIQSSPVCDCLNGFVPKSPRDWDVTDWSNGCVRRTPLNCSGDGFRKLAGLKMPETKSSWFSKTMNLEECRNTCLEKCNCTAYSNLDIRNGGSGCLLWFGDLVDIRVFAENEQEIYIRMAESELAVDIGDGAMIKKKSEAKKRIIMSTVLSTGILFLGLALVLFAWMKKHQKNRQMTEALERSSNNMQRKEDLKLPFFDFSTLACATNNFSTDNKLGEGGFGTVYKGTLADGREIAVKRLSKISRQGLDELKNEANYIMKLQHRNLVKLLGCCTERDEKMLIYEFLPNKSLDFFIFEKTHSSLLNWPKRYNIINGIARGLLYLHQDSRLRVIHRDLKASNILLDYELNPKISDFGLARSFGGNEIEANTNKVVGTYGYISPECANYGLYSVKSDIFSFGVLVLEIVSGNKNRGFSHPDHHLNLLGHAWILFKENRSLELAADSIAITCNLSEVLRSIHVGLLCVQENPEMRPTMSNVVLMLGNDDVLPQPEQPGFFTEREVIGASCPSSLGKPCSVNECSVSELEPRVGKLLAYSRFKIPLNVSDFSVLWPKFKVMSLKESMCLSPDDLSMKEKHELAMFAEWIPSIGNGTICDSLSSGNCDTSFIKIPDDLLQDNVSDLISSIVDMVYPDINTEQIAPSYLRETAVVTTKNEIVTNIVPGDKRIYPSTDSTKTIEVTMVYIPILLFCFFTLLNRVTATAIDIINTTQFIRDGDTIVSADGTYELGFFSPGKSKNRYLGIWYGKIPVQTVVWVANRETPLNDSLGVLKITNEGILILLDRSGSLIWSSNTPRPARNPTAQLLESGNLVVKEEGDNNLENSLWQSFEHPADTILPGMKLGRSRITGMDWSMTSWKSEDDPSRGDITCKLAPSGYPDMVVMEGSRVKYRSGLWDGLRFSGIPRTKPNPIYTYEFVFNEKEIFYRETPVDKSMHWRLVTRQNGDIASFTWIEKKQSWLLYGTANTDNCDRYALCGANGFCDIQSSPVCDCLNGFVPKSPRDWDVTDWANGCVRRTPLNCSGDGFRKLAGLKMPETKSSWFSKTMNLEECRNTCLEKCNCTAYSNLDLRNGGSGCLLWFGDLVDIRVFAENEQEIYIRMAESEQDNGDGAKINKKSKAKKRIIASTVLSTGILFVGLALVLSVWMKKQQKNRKIADALERSANHMHKEDLELPMFDLGTLACATNNFSVENKLGEGGFGSVYKGTLEDRREIAVKRLSKNSRQGLDEFKNEANYIVKLQHQNLVKLLGCCIQGDEKILIYEFLPNRSLDIFIFEHTHSFLLDWPKRCNIIFGIARGLLYLHQDSRLRVIHRDLKASNILLDDDLNPKISDFGLARSFGGNETEANTNKVAGTYGYISPEYANHGLYSLKSDVFSFGVLVLEIVSGNRNRGFIHPDHNLNLLGHAWRLFEENRPLELVAESLVIACNLSEVLRSIHVGLLCVQENPEDRPNMSNVALMLRDDDTLPQPKQPGFFTERDLTEARHSSSLSKPCSVNECSISELRPR</sequence>
<evidence type="ECO:0000256" key="4">
    <source>
        <dbReference type="ARBA" id="ARBA00022553"/>
    </source>
</evidence>
<dbReference type="Pfam" id="PF00954">
    <property type="entry name" value="S_locus_glycop"/>
    <property type="match status" value="2"/>
</dbReference>